<keyword evidence="1" id="KW-0489">Methyltransferase</keyword>
<dbReference type="GO" id="GO:0071770">
    <property type="term" value="P:DIM/DIP cell wall layer assembly"/>
    <property type="evidence" value="ECO:0007669"/>
    <property type="project" value="TreeGrafter"/>
</dbReference>
<name>A0A939K174_9BACT</name>
<dbReference type="GO" id="GO:0008168">
    <property type="term" value="F:methyltransferase activity"/>
    <property type="evidence" value="ECO:0007669"/>
    <property type="project" value="UniProtKB-KW"/>
</dbReference>
<dbReference type="EMBL" id="JAFMYU010000014">
    <property type="protein sequence ID" value="MBO0932741.1"/>
    <property type="molecule type" value="Genomic_DNA"/>
</dbReference>
<keyword evidence="4" id="KW-1185">Reference proteome</keyword>
<dbReference type="PANTHER" id="PTHR40048">
    <property type="entry name" value="RHAMNOSYL O-METHYLTRANSFERASE"/>
    <property type="match status" value="1"/>
</dbReference>
<dbReference type="GO" id="GO:0005886">
    <property type="term" value="C:plasma membrane"/>
    <property type="evidence" value="ECO:0007669"/>
    <property type="project" value="TreeGrafter"/>
</dbReference>
<dbReference type="SUPFAM" id="SSF53335">
    <property type="entry name" value="S-adenosyl-L-methionine-dependent methyltransferases"/>
    <property type="match status" value="1"/>
</dbReference>
<reference evidence="3 4" key="1">
    <citation type="submission" date="2021-03" db="EMBL/GenBank/DDBJ databases">
        <title>Fibrella sp. HMF5036 genome sequencing and assembly.</title>
        <authorList>
            <person name="Kang H."/>
            <person name="Kim H."/>
            <person name="Bae S."/>
            <person name="Joh K."/>
        </authorList>
    </citation>
    <scope>NUCLEOTIDE SEQUENCE [LARGE SCALE GENOMIC DNA]</scope>
    <source>
        <strain evidence="3 4">HMF5036</strain>
    </source>
</reference>
<accession>A0A939K174</accession>
<evidence type="ECO:0000313" key="4">
    <source>
        <dbReference type="Proteomes" id="UP000664795"/>
    </source>
</evidence>
<dbReference type="GO" id="GO:0008610">
    <property type="term" value="P:lipid biosynthetic process"/>
    <property type="evidence" value="ECO:0007669"/>
    <property type="project" value="InterPro"/>
</dbReference>
<evidence type="ECO:0000313" key="3">
    <source>
        <dbReference type="EMBL" id="MBO0932741.1"/>
    </source>
</evidence>
<dbReference type="Proteomes" id="UP000664795">
    <property type="component" value="Unassembled WGS sequence"/>
</dbReference>
<gene>
    <name evidence="3" type="ORF">J2I48_17155</name>
</gene>
<dbReference type="Pfam" id="PF04989">
    <property type="entry name" value="RMNT_CmcI"/>
    <property type="match status" value="1"/>
</dbReference>
<dbReference type="GO" id="GO:0032259">
    <property type="term" value="P:methylation"/>
    <property type="evidence" value="ECO:0007669"/>
    <property type="project" value="UniProtKB-KW"/>
</dbReference>
<dbReference type="InterPro" id="IPR029063">
    <property type="entry name" value="SAM-dependent_MTases_sf"/>
</dbReference>
<protein>
    <submittedName>
        <fullName evidence="3">Cephalosporin hydroxylase family protein</fullName>
    </submittedName>
</protein>
<sequence>MTTTASNPVEEFKQERAERVAAYADNVELKAAADTFNVVSNRDQYSYNFSWMGRPIIQYPQDMIAMQELIWEIKPDLIIETGIAHGGSLIYYASLMELIGKGEVLGIDIDIREHNRREIEAHPMFKRIQMIQGSAIDEDLVAEVARRAEGKQTVMVCLDSNHTHDHVLRELELYAPFVTVGSYCVVFDTIVEDMPKGAYDRPWDVGNNPKTAVWEYLKTNDNFEIDHQIDNKLLISVAPEGYLKRVK</sequence>
<keyword evidence="2" id="KW-0808">Transferase</keyword>
<dbReference type="PANTHER" id="PTHR40048:SF1">
    <property type="entry name" value="RHAMNOSYL O-METHYLTRANSFERASE"/>
    <property type="match status" value="1"/>
</dbReference>
<evidence type="ECO:0000256" key="1">
    <source>
        <dbReference type="ARBA" id="ARBA00022603"/>
    </source>
</evidence>
<proteinExistence type="predicted"/>
<dbReference type="Gene3D" id="3.40.50.150">
    <property type="entry name" value="Vaccinia Virus protein VP39"/>
    <property type="match status" value="1"/>
</dbReference>
<dbReference type="AlphaFoldDB" id="A0A939K174"/>
<dbReference type="InterPro" id="IPR007072">
    <property type="entry name" value="RNMT_CmcI"/>
</dbReference>
<evidence type="ECO:0000256" key="2">
    <source>
        <dbReference type="ARBA" id="ARBA00022679"/>
    </source>
</evidence>
<organism evidence="3 4">
    <name type="scientific">Fibrella aquatilis</name>
    <dbReference type="NCBI Taxonomy" id="2817059"/>
    <lineage>
        <taxon>Bacteria</taxon>
        <taxon>Pseudomonadati</taxon>
        <taxon>Bacteroidota</taxon>
        <taxon>Cytophagia</taxon>
        <taxon>Cytophagales</taxon>
        <taxon>Spirosomataceae</taxon>
        <taxon>Fibrella</taxon>
    </lineage>
</organism>
<comment type="caution">
    <text evidence="3">The sequence shown here is derived from an EMBL/GenBank/DDBJ whole genome shotgun (WGS) entry which is preliminary data.</text>
</comment>